<comment type="caution">
    <text evidence="2">Lacks conserved residue(s) required for the propagation of feature annotation.</text>
</comment>
<keyword evidence="2" id="KW-0768">Sushi</keyword>
<feature type="domain" description="Sushi" evidence="4">
    <location>
        <begin position="17"/>
        <end position="76"/>
    </location>
</feature>
<dbReference type="Proteomes" id="UP001642483">
    <property type="component" value="Unassembled WGS sequence"/>
</dbReference>
<keyword evidence="1" id="KW-1015">Disulfide bond</keyword>
<sequence length="178" mass="20281">MFRSGLLLLVFLAAASSACPPIDLPPFSQMNCTWINAWVKQCTFQCQAGVELIGSSVLTCRKGATEWDKIVPICYSDYVDCGKKKCPRISDEEIERYSSMKRKLTPEQMEVIQEGRMIYKSRKLMRSHSKMPCYAKLCRINCIDFRPNNRMINHCRRCKAPPPQGKLKCPKSSGTLFG</sequence>
<name>A0ABP0FJL3_CLALP</name>
<accession>A0ABP0FJL3</accession>
<protein>
    <recommendedName>
        <fullName evidence="4">Sushi domain-containing protein</fullName>
    </recommendedName>
</protein>
<feature type="signal peptide" evidence="3">
    <location>
        <begin position="1"/>
        <end position="18"/>
    </location>
</feature>
<dbReference type="CDD" id="cd00033">
    <property type="entry name" value="CCP"/>
    <property type="match status" value="1"/>
</dbReference>
<dbReference type="Gene3D" id="2.10.70.10">
    <property type="entry name" value="Complement Module, domain 1"/>
    <property type="match status" value="1"/>
</dbReference>
<keyword evidence="3" id="KW-0732">Signal</keyword>
<keyword evidence="6" id="KW-1185">Reference proteome</keyword>
<dbReference type="InterPro" id="IPR000436">
    <property type="entry name" value="Sushi_SCR_CCP_dom"/>
</dbReference>
<evidence type="ECO:0000256" key="2">
    <source>
        <dbReference type="PROSITE-ProRule" id="PRU00302"/>
    </source>
</evidence>
<comment type="caution">
    <text evidence="5">The sequence shown here is derived from an EMBL/GenBank/DDBJ whole genome shotgun (WGS) entry which is preliminary data.</text>
</comment>
<evidence type="ECO:0000313" key="6">
    <source>
        <dbReference type="Proteomes" id="UP001642483"/>
    </source>
</evidence>
<feature type="chain" id="PRO_5045037606" description="Sushi domain-containing protein" evidence="3">
    <location>
        <begin position="19"/>
        <end position="178"/>
    </location>
</feature>
<reference evidence="5 6" key="1">
    <citation type="submission" date="2024-02" db="EMBL/GenBank/DDBJ databases">
        <authorList>
            <person name="Daric V."/>
            <person name="Darras S."/>
        </authorList>
    </citation>
    <scope>NUCLEOTIDE SEQUENCE [LARGE SCALE GENOMIC DNA]</scope>
</reference>
<evidence type="ECO:0000259" key="4">
    <source>
        <dbReference type="PROSITE" id="PS50923"/>
    </source>
</evidence>
<dbReference type="SMART" id="SM00032">
    <property type="entry name" value="CCP"/>
    <property type="match status" value="1"/>
</dbReference>
<gene>
    <name evidence="5" type="ORF">CVLEPA_LOCUS10113</name>
</gene>
<evidence type="ECO:0000313" key="5">
    <source>
        <dbReference type="EMBL" id="CAK8679865.1"/>
    </source>
</evidence>
<dbReference type="InterPro" id="IPR035976">
    <property type="entry name" value="Sushi/SCR/CCP_sf"/>
</dbReference>
<organism evidence="5 6">
    <name type="scientific">Clavelina lepadiformis</name>
    <name type="common">Light-bulb sea squirt</name>
    <name type="synonym">Ascidia lepadiformis</name>
    <dbReference type="NCBI Taxonomy" id="159417"/>
    <lineage>
        <taxon>Eukaryota</taxon>
        <taxon>Metazoa</taxon>
        <taxon>Chordata</taxon>
        <taxon>Tunicata</taxon>
        <taxon>Ascidiacea</taxon>
        <taxon>Aplousobranchia</taxon>
        <taxon>Clavelinidae</taxon>
        <taxon>Clavelina</taxon>
    </lineage>
</organism>
<dbReference type="SUPFAM" id="SSF57535">
    <property type="entry name" value="Complement control module/SCR domain"/>
    <property type="match status" value="1"/>
</dbReference>
<dbReference type="PROSITE" id="PS50923">
    <property type="entry name" value="SUSHI"/>
    <property type="match status" value="1"/>
</dbReference>
<proteinExistence type="predicted"/>
<dbReference type="PROSITE" id="PS51257">
    <property type="entry name" value="PROKAR_LIPOPROTEIN"/>
    <property type="match status" value="1"/>
</dbReference>
<evidence type="ECO:0000256" key="1">
    <source>
        <dbReference type="ARBA" id="ARBA00023157"/>
    </source>
</evidence>
<evidence type="ECO:0000256" key="3">
    <source>
        <dbReference type="SAM" id="SignalP"/>
    </source>
</evidence>
<dbReference type="EMBL" id="CAWYQH010000068">
    <property type="protein sequence ID" value="CAK8679865.1"/>
    <property type="molecule type" value="Genomic_DNA"/>
</dbReference>